<dbReference type="PANTHER" id="PTHR11228">
    <property type="entry name" value="RADICAL SAM DOMAIN PROTEIN"/>
    <property type="match status" value="1"/>
</dbReference>
<dbReference type="SFLD" id="SFLDS00029">
    <property type="entry name" value="Radical_SAM"/>
    <property type="match status" value="1"/>
</dbReference>
<dbReference type="GO" id="GO:0003824">
    <property type="term" value="F:catalytic activity"/>
    <property type="evidence" value="ECO:0007669"/>
    <property type="project" value="InterPro"/>
</dbReference>
<dbReference type="InterPro" id="IPR034391">
    <property type="entry name" value="AdoMet-like_SPASM_containing"/>
</dbReference>
<dbReference type="GO" id="GO:0051539">
    <property type="term" value="F:4 iron, 4 sulfur cluster binding"/>
    <property type="evidence" value="ECO:0007669"/>
    <property type="project" value="UniProtKB-KW"/>
</dbReference>
<accession>A0A8J8CCT9</accession>
<dbReference type="PROSITE" id="PS01305">
    <property type="entry name" value="MOAA_NIFB_PQQE"/>
    <property type="match status" value="1"/>
</dbReference>
<evidence type="ECO:0000256" key="4">
    <source>
        <dbReference type="ARBA" id="ARBA00022723"/>
    </source>
</evidence>
<evidence type="ECO:0000256" key="2">
    <source>
        <dbReference type="ARBA" id="ARBA00022485"/>
    </source>
</evidence>
<dbReference type="InterPro" id="IPR023885">
    <property type="entry name" value="4Fe4S-binding_SPASM_dom"/>
</dbReference>
<evidence type="ECO:0000256" key="1">
    <source>
        <dbReference type="ARBA" id="ARBA00001966"/>
    </source>
</evidence>
<evidence type="ECO:0000256" key="5">
    <source>
        <dbReference type="ARBA" id="ARBA00023004"/>
    </source>
</evidence>
<dbReference type="Pfam" id="PF04055">
    <property type="entry name" value="Radical_SAM"/>
    <property type="match status" value="1"/>
</dbReference>
<reference evidence="8" key="1">
    <citation type="submission" date="2021-04" db="EMBL/GenBank/DDBJ databases">
        <title>Genomic insights into ecological role and evolution of a novel Thermoplasmata order Candidatus Sysuiplasmatales.</title>
        <authorList>
            <person name="Yuan Y."/>
        </authorList>
    </citation>
    <scope>NUCLEOTIDE SEQUENCE</scope>
    <source>
        <strain evidence="8">YP2-bin.285</strain>
    </source>
</reference>
<dbReference type="InterPro" id="IPR050377">
    <property type="entry name" value="Radical_SAM_PqqE_MftC-like"/>
</dbReference>
<comment type="caution">
    <text evidence="8">The sequence shown here is derived from an EMBL/GenBank/DDBJ whole genome shotgun (WGS) entry which is preliminary data.</text>
</comment>
<evidence type="ECO:0000313" key="8">
    <source>
        <dbReference type="EMBL" id="MBX8632581.1"/>
    </source>
</evidence>
<evidence type="ECO:0000256" key="3">
    <source>
        <dbReference type="ARBA" id="ARBA00022691"/>
    </source>
</evidence>
<evidence type="ECO:0000256" key="6">
    <source>
        <dbReference type="ARBA" id="ARBA00023014"/>
    </source>
</evidence>
<feature type="domain" description="Elp3/MiaA/NifB-like radical SAM core" evidence="7">
    <location>
        <begin position="128"/>
        <end position="335"/>
    </location>
</feature>
<dbReference type="CDD" id="cd01335">
    <property type="entry name" value="Radical_SAM"/>
    <property type="match status" value="1"/>
</dbReference>
<keyword evidence="2" id="KW-0004">4Fe-4S</keyword>
<dbReference type="Pfam" id="PF13186">
    <property type="entry name" value="SPASM"/>
    <property type="match status" value="1"/>
</dbReference>
<dbReference type="InterPro" id="IPR058240">
    <property type="entry name" value="rSAM_sf"/>
</dbReference>
<dbReference type="SMART" id="SM00729">
    <property type="entry name" value="Elp3"/>
    <property type="match status" value="1"/>
</dbReference>
<proteinExistence type="predicted"/>
<gene>
    <name evidence="8" type="ORF">J9259_08740</name>
</gene>
<protein>
    <submittedName>
        <fullName evidence="8">Radical SAM protein</fullName>
    </submittedName>
</protein>
<dbReference type="AlphaFoldDB" id="A0A8J8CCT9"/>
<sequence>MTATVNGSPEREPTLGEFWNLFYDREILQRFNMLEEWRWVQEAGTSPLGDALRARYMCSGRYDPPLLSAILRHAACDGEHPIQERSLLIADILMMLRDTDASDSSLFSSLVEFFLEGRRPSVSRPHPEKFLVELTNNCNLNCVMCGVGAKGYDPSRTMELSFFESICRNTLRTAKTVRLNGLGETTIVPDFHRYLDLAEELAASLELVTNLSTRDRHLLARLIDMDFMLFISCDAVRRDDLSRIRRGLDVEQFLENIRYIHELSSGTGRDRLKTQIIMTILNCNFRQLPEMVEFAARNGIGGVIANMQKGGSGNWMRNRFSELVETFRKAERVAQQTGVLLMLPDRIEGLPVPLGTVSFSNHSSCPTYREEAFIRYNGDVCPCNMMNPYVYGNLRRNSMREVLCSLPSILFDYLMEGGSRHPYCLNCYYLRRKADG</sequence>
<dbReference type="PANTHER" id="PTHR11228:SF34">
    <property type="entry name" value="TUNGSTEN-CONTAINING ALDEHYDE FERREDOXIN OXIDOREDUCTASE COFACTOR MODIFYING PROTEIN"/>
    <property type="match status" value="1"/>
</dbReference>
<dbReference type="Proteomes" id="UP000716004">
    <property type="component" value="Unassembled WGS sequence"/>
</dbReference>
<keyword evidence="3" id="KW-0949">S-adenosyl-L-methionine</keyword>
<evidence type="ECO:0000313" key="9">
    <source>
        <dbReference type="Proteomes" id="UP000716004"/>
    </source>
</evidence>
<dbReference type="SFLD" id="SFLDG01387">
    <property type="entry name" value="BtrN-like_SPASM_domain_contain"/>
    <property type="match status" value="1"/>
</dbReference>
<dbReference type="InterPro" id="IPR000385">
    <property type="entry name" value="MoaA_NifB_PqqE_Fe-S-bd_CS"/>
</dbReference>
<comment type="cofactor">
    <cofactor evidence="1">
        <name>[4Fe-4S] cluster</name>
        <dbReference type="ChEBI" id="CHEBI:49883"/>
    </cofactor>
</comment>
<dbReference type="CDD" id="cd21109">
    <property type="entry name" value="SPASM"/>
    <property type="match status" value="1"/>
</dbReference>
<dbReference type="GO" id="GO:0046872">
    <property type="term" value="F:metal ion binding"/>
    <property type="evidence" value="ECO:0007669"/>
    <property type="project" value="UniProtKB-KW"/>
</dbReference>
<dbReference type="Gene3D" id="3.20.20.70">
    <property type="entry name" value="Aldolase class I"/>
    <property type="match status" value="1"/>
</dbReference>
<organism evidence="8 9">
    <name type="scientific">Candidatus Sysuiplasma superficiale</name>
    <dbReference type="NCBI Taxonomy" id="2823368"/>
    <lineage>
        <taxon>Archaea</taxon>
        <taxon>Methanobacteriati</taxon>
        <taxon>Thermoplasmatota</taxon>
        <taxon>Thermoplasmata</taxon>
        <taxon>Candidatus Sysuiplasmatales</taxon>
        <taxon>Candidatus Sysuiplasmataceae</taxon>
        <taxon>Candidatus Sysuiplasma</taxon>
    </lineage>
</organism>
<evidence type="ECO:0000259" key="7">
    <source>
        <dbReference type="SMART" id="SM00729"/>
    </source>
</evidence>
<keyword evidence="4" id="KW-0479">Metal-binding</keyword>
<dbReference type="InterPro" id="IPR013785">
    <property type="entry name" value="Aldolase_TIM"/>
</dbReference>
<dbReference type="InterPro" id="IPR007197">
    <property type="entry name" value="rSAM"/>
</dbReference>
<dbReference type="SUPFAM" id="SSF102114">
    <property type="entry name" value="Radical SAM enzymes"/>
    <property type="match status" value="1"/>
</dbReference>
<dbReference type="InterPro" id="IPR006638">
    <property type="entry name" value="Elp3/MiaA/NifB-like_rSAM"/>
</dbReference>
<keyword evidence="6" id="KW-0411">Iron-sulfur</keyword>
<name>A0A8J8CCT9_9ARCH</name>
<dbReference type="SFLD" id="SFLDG01067">
    <property type="entry name" value="SPASM/twitch_domain_containing"/>
    <property type="match status" value="1"/>
</dbReference>
<keyword evidence="5" id="KW-0408">Iron</keyword>
<dbReference type="EMBL" id="JAGVSJ010000037">
    <property type="protein sequence ID" value="MBX8632581.1"/>
    <property type="molecule type" value="Genomic_DNA"/>
</dbReference>
<dbReference type="GO" id="GO:0032324">
    <property type="term" value="P:molybdopterin cofactor biosynthetic process"/>
    <property type="evidence" value="ECO:0007669"/>
    <property type="project" value="UniProtKB-ARBA"/>
</dbReference>